<dbReference type="Proteomes" id="UP000324800">
    <property type="component" value="Unassembled WGS sequence"/>
</dbReference>
<dbReference type="PANTHER" id="PTHR33050:SF7">
    <property type="entry name" value="RIBONUCLEASE H"/>
    <property type="match status" value="1"/>
</dbReference>
<evidence type="ECO:0000259" key="1">
    <source>
        <dbReference type="Pfam" id="PF00078"/>
    </source>
</evidence>
<reference evidence="2 3" key="1">
    <citation type="submission" date="2019-03" db="EMBL/GenBank/DDBJ databases">
        <title>Single cell metagenomics reveals metabolic interactions within the superorganism composed of flagellate Streblomastix strix and complex community of Bacteroidetes bacteria on its surface.</title>
        <authorList>
            <person name="Treitli S.C."/>
            <person name="Kolisko M."/>
            <person name="Husnik F."/>
            <person name="Keeling P."/>
            <person name="Hampl V."/>
        </authorList>
    </citation>
    <scope>NUCLEOTIDE SEQUENCE [LARGE SCALE GENOMIC DNA]</scope>
    <source>
        <strain evidence="2">ST1C</strain>
    </source>
</reference>
<dbReference type="OrthoDB" id="7462124at2759"/>
<sequence length="794" mass="91770">MSHPLYQYNQPTTDIKPQFIPIKAIPQQQDSKTLTSFHTLQTIPSTQQNNSSEVFYRSPPYNLIDMKFPIGGRLKQFRNAWQQLGAWEIVNVGIQAKMNIIRQFRVSREEQKNSRLNKCFELRKIAGKAAEIVRLDDQDKYRKCISSCNCEQQPQELYGLQNQGQDIQIHRDTIWLKHAPFVLNKTMRPVMKNFREILGIRCLAYCDDLIFLSQSKDQLQLQVPQIVNKLGSLGWGISEDKSLLIPTQKVEFFSWVINSSEDQISMTIQRRTEMITILSKWRKISQLQYPMKIKYLASMIGKINFFKLQFKRGGVHMRILNQMKSNSAQTYRWKGYLRMGRKVLPEIFWWINQVRIIKPIRATILPVEAILRTDASEDGWGTELEILNSKMKIKESEKWTKENCLRIETDNKVAAFNIRRGAAAIALVKLTDRILQEAESLEIQLTSLHVPGKENQVAYSLSRLEIIGNYMINSAVLSEALELLLIQSSIDVFANRNNRQCRRSLNKLDNEGGIAVFIHPRWTAQAWWTDLQRTMIQNVVIGPCQEFLEAGGRMRMKRRHLPPGQLQISVLEGRKAKYSSNKFQKKEDQMKQILKEQQIHGTVSGEDTAKDMDQNASSANIIESVNAISVLFKAEGHHDTKINGKMLKLTMKKPKVKVKQPIKETTCYSINILLIFIEQQALVIELLSEEQFLGCTFTSIMAFCTLRMVEVLRANVTENDDGSWNLNTECGKEMNLEQKLYLDNQTMKLSVQHFGQNIDQIALKDLKTSNQYGIQSKLVDKRLKNQLQKSFTWQ</sequence>
<name>A0A5J4X6U4_9EUKA</name>
<dbReference type="InterPro" id="IPR000477">
    <property type="entry name" value="RT_dom"/>
</dbReference>
<dbReference type="InterPro" id="IPR052055">
    <property type="entry name" value="Hepadnavirus_pol/RT"/>
</dbReference>
<accession>A0A5J4X6U4</accession>
<gene>
    <name evidence="2" type="ORF">EZS28_001526</name>
</gene>
<feature type="domain" description="Reverse transcriptase" evidence="1">
    <location>
        <begin position="177"/>
        <end position="252"/>
    </location>
</feature>
<comment type="caution">
    <text evidence="2">The sequence shown here is derived from an EMBL/GenBank/DDBJ whole genome shotgun (WGS) entry which is preliminary data.</text>
</comment>
<organism evidence="2 3">
    <name type="scientific">Streblomastix strix</name>
    <dbReference type="NCBI Taxonomy" id="222440"/>
    <lineage>
        <taxon>Eukaryota</taxon>
        <taxon>Metamonada</taxon>
        <taxon>Preaxostyla</taxon>
        <taxon>Oxymonadida</taxon>
        <taxon>Streblomastigidae</taxon>
        <taxon>Streblomastix</taxon>
    </lineage>
</organism>
<dbReference type="SUPFAM" id="SSF56672">
    <property type="entry name" value="DNA/RNA polymerases"/>
    <property type="match status" value="1"/>
</dbReference>
<evidence type="ECO:0000313" key="2">
    <source>
        <dbReference type="EMBL" id="KAA6402947.1"/>
    </source>
</evidence>
<protein>
    <submittedName>
        <fullName evidence="2">Putative Transposon Ty3-I Gag-Pol polyprotein</fullName>
    </submittedName>
</protein>
<dbReference type="InterPro" id="IPR043502">
    <property type="entry name" value="DNA/RNA_pol_sf"/>
</dbReference>
<evidence type="ECO:0000313" key="3">
    <source>
        <dbReference type="Proteomes" id="UP000324800"/>
    </source>
</evidence>
<dbReference type="EMBL" id="SNRW01000160">
    <property type="protein sequence ID" value="KAA6402947.1"/>
    <property type="molecule type" value="Genomic_DNA"/>
</dbReference>
<proteinExistence type="predicted"/>
<dbReference type="PANTHER" id="PTHR33050">
    <property type="entry name" value="REVERSE TRANSCRIPTASE DOMAIN-CONTAINING PROTEIN"/>
    <property type="match status" value="1"/>
</dbReference>
<dbReference type="Gene3D" id="3.30.70.270">
    <property type="match status" value="1"/>
</dbReference>
<dbReference type="Pfam" id="PF00078">
    <property type="entry name" value="RVT_1"/>
    <property type="match status" value="1"/>
</dbReference>
<dbReference type="AlphaFoldDB" id="A0A5J4X6U4"/>
<dbReference type="InterPro" id="IPR043128">
    <property type="entry name" value="Rev_trsase/Diguanyl_cyclase"/>
</dbReference>